<evidence type="ECO:0000256" key="2">
    <source>
        <dbReference type="ARBA" id="ARBA00008973"/>
    </source>
</evidence>
<accession>A0ABP8ACD3</accession>
<gene>
    <name evidence="8" type="ORF">GCM10022287_37120</name>
</gene>
<keyword evidence="9" id="KW-1185">Reference proteome</keyword>
<keyword evidence="7" id="KW-1133">Transmembrane helix</keyword>
<dbReference type="SUPFAM" id="SSF53850">
    <property type="entry name" value="Periplasmic binding protein-like II"/>
    <property type="match status" value="1"/>
</dbReference>
<dbReference type="Gene3D" id="3.40.190.10">
    <property type="entry name" value="Periplasmic binding protein-like II"/>
    <property type="match status" value="2"/>
</dbReference>
<reference evidence="9" key="1">
    <citation type="journal article" date="2019" name="Int. J. Syst. Evol. Microbiol.">
        <title>The Global Catalogue of Microorganisms (GCM) 10K type strain sequencing project: providing services to taxonomists for standard genome sequencing and annotation.</title>
        <authorList>
            <consortium name="The Broad Institute Genomics Platform"/>
            <consortium name="The Broad Institute Genome Sequencing Center for Infectious Disease"/>
            <person name="Wu L."/>
            <person name="Ma J."/>
        </authorList>
    </citation>
    <scope>NUCLEOTIDE SEQUENCE [LARGE SCALE GENOMIC DNA]</scope>
    <source>
        <strain evidence="9">JCM 17591</strain>
    </source>
</reference>
<evidence type="ECO:0000256" key="6">
    <source>
        <dbReference type="ARBA" id="ARBA00023288"/>
    </source>
</evidence>
<evidence type="ECO:0000256" key="1">
    <source>
        <dbReference type="ARBA" id="ARBA00004635"/>
    </source>
</evidence>
<name>A0ABP8ACD3_9MICO</name>
<protein>
    <submittedName>
        <fullName evidence="8">MetQ/NlpA family ABC transporter substrate-binding protein</fullName>
    </submittedName>
</protein>
<evidence type="ECO:0000256" key="3">
    <source>
        <dbReference type="ARBA" id="ARBA00022729"/>
    </source>
</evidence>
<dbReference type="InterPro" id="IPR004872">
    <property type="entry name" value="Lipoprotein_NlpA"/>
</dbReference>
<dbReference type="EMBL" id="BAABBW010000007">
    <property type="protein sequence ID" value="GAA4181612.1"/>
    <property type="molecule type" value="Genomic_DNA"/>
</dbReference>
<evidence type="ECO:0000313" key="8">
    <source>
        <dbReference type="EMBL" id="GAA4181612.1"/>
    </source>
</evidence>
<proteinExistence type="inferred from homology"/>
<evidence type="ECO:0000256" key="7">
    <source>
        <dbReference type="SAM" id="Phobius"/>
    </source>
</evidence>
<dbReference type="Proteomes" id="UP001501079">
    <property type="component" value="Unassembled WGS sequence"/>
</dbReference>
<keyword evidence="5" id="KW-0564">Palmitate</keyword>
<keyword evidence="7" id="KW-0812">Transmembrane</keyword>
<keyword evidence="6" id="KW-0449">Lipoprotein</keyword>
<dbReference type="PANTHER" id="PTHR30429">
    <property type="entry name" value="D-METHIONINE-BINDING LIPOPROTEIN METQ"/>
    <property type="match status" value="1"/>
</dbReference>
<dbReference type="RefSeq" id="WP_344757277.1">
    <property type="nucleotide sequence ID" value="NZ_BAABBW010000007.1"/>
</dbReference>
<evidence type="ECO:0000256" key="4">
    <source>
        <dbReference type="ARBA" id="ARBA00023136"/>
    </source>
</evidence>
<dbReference type="Pfam" id="PF03180">
    <property type="entry name" value="Lipoprotein_9"/>
    <property type="match status" value="1"/>
</dbReference>
<comment type="similarity">
    <text evidence="2">Belongs to the NlpA lipoprotein family.</text>
</comment>
<comment type="subcellular location">
    <subcellularLocation>
        <location evidence="1">Membrane</location>
        <topology evidence="1">Lipid-anchor</topology>
    </subcellularLocation>
</comment>
<keyword evidence="3" id="KW-0732">Signal</keyword>
<evidence type="ECO:0000256" key="5">
    <source>
        <dbReference type="ARBA" id="ARBA00023139"/>
    </source>
</evidence>
<evidence type="ECO:0000313" key="9">
    <source>
        <dbReference type="Proteomes" id="UP001501079"/>
    </source>
</evidence>
<dbReference type="PANTHER" id="PTHR30429:SF3">
    <property type="entry name" value="LIPOPROTEIN"/>
    <property type="match status" value="1"/>
</dbReference>
<keyword evidence="4 7" id="KW-0472">Membrane</keyword>
<organism evidence="8 9">
    <name type="scientific">Gryllotalpicola koreensis</name>
    <dbReference type="NCBI Taxonomy" id="993086"/>
    <lineage>
        <taxon>Bacteria</taxon>
        <taxon>Bacillati</taxon>
        <taxon>Actinomycetota</taxon>
        <taxon>Actinomycetes</taxon>
        <taxon>Micrococcales</taxon>
        <taxon>Microbacteriaceae</taxon>
        <taxon>Gryllotalpicola</taxon>
    </lineage>
</organism>
<feature type="transmembrane region" description="Helical" evidence="7">
    <location>
        <begin position="20"/>
        <end position="43"/>
    </location>
</feature>
<sequence>MSEPSLPPRLPEKPTRRTGLITGIVIAAVVVIVAVVLIVVNVAKPKADDAASGGASGAAASKPQTVSIGVTDASQPYWKIYSDLAKKKYNVTVKLVNFSDYSQPNPALRQKQLDLNEFQHIEYLADYNNTSGDDLQPIGPTAIYPLPLYSTKYKTPSELPADAPVAIPNDAINEARGLLVLQSAGLLELKDGGSPFSTVNDITSSKIKVTALDAAQTARALQSGSVEAAIVNKNYATDAKLPNTDIIAKDDPSDPSAQPYVNVFVARAADKDNKLYQELAALYLDPSVEKSVQDVNGGSAVFSDLSAKELQTLLAKTQEQEKAAKG</sequence>
<comment type="caution">
    <text evidence="8">The sequence shown here is derived from an EMBL/GenBank/DDBJ whole genome shotgun (WGS) entry which is preliminary data.</text>
</comment>